<accession>A0ABN1KK98</accession>
<dbReference type="RefSeq" id="WP_343824153.1">
    <property type="nucleotide sequence ID" value="NZ_BAAACI010000001.1"/>
</dbReference>
<feature type="transmembrane region" description="Helical" evidence="1">
    <location>
        <begin position="31"/>
        <end position="47"/>
    </location>
</feature>
<keyword evidence="1" id="KW-1133">Transmembrane helix</keyword>
<organism evidence="2 3">
    <name type="scientific">Clostridium subterminale</name>
    <dbReference type="NCBI Taxonomy" id="1550"/>
    <lineage>
        <taxon>Bacteria</taxon>
        <taxon>Bacillati</taxon>
        <taxon>Bacillota</taxon>
        <taxon>Clostridia</taxon>
        <taxon>Eubacteriales</taxon>
        <taxon>Clostridiaceae</taxon>
        <taxon>Clostridium</taxon>
    </lineage>
</organism>
<proteinExistence type="predicted"/>
<dbReference type="Proteomes" id="UP001501047">
    <property type="component" value="Unassembled WGS sequence"/>
</dbReference>
<evidence type="ECO:0000256" key="1">
    <source>
        <dbReference type="SAM" id="Phobius"/>
    </source>
</evidence>
<keyword evidence="1" id="KW-0472">Membrane</keyword>
<keyword evidence="3" id="KW-1185">Reference proteome</keyword>
<comment type="caution">
    <text evidence="2">The sequence shown here is derived from an EMBL/GenBank/DDBJ whole genome shotgun (WGS) entry which is preliminary data.</text>
</comment>
<evidence type="ECO:0000313" key="2">
    <source>
        <dbReference type="EMBL" id="GAA0768897.1"/>
    </source>
</evidence>
<sequence length="51" mass="5605">MRSRTTKRLGLIVSSVGAGIVLAMLIPFWGWMIAIGCAIICAGWFIMNKFC</sequence>
<reference evidence="2 3" key="1">
    <citation type="journal article" date="2019" name="Int. J. Syst. Evol. Microbiol.">
        <title>The Global Catalogue of Microorganisms (GCM) 10K type strain sequencing project: providing services to taxonomists for standard genome sequencing and annotation.</title>
        <authorList>
            <consortium name="The Broad Institute Genomics Platform"/>
            <consortium name="The Broad Institute Genome Sequencing Center for Infectious Disease"/>
            <person name="Wu L."/>
            <person name="Ma J."/>
        </authorList>
    </citation>
    <scope>NUCLEOTIDE SEQUENCE [LARGE SCALE GENOMIC DNA]</scope>
    <source>
        <strain evidence="2 3">JCM 1417</strain>
    </source>
</reference>
<evidence type="ECO:0000313" key="3">
    <source>
        <dbReference type="Proteomes" id="UP001501047"/>
    </source>
</evidence>
<feature type="transmembrane region" description="Helical" evidence="1">
    <location>
        <begin position="9"/>
        <end position="25"/>
    </location>
</feature>
<gene>
    <name evidence="2" type="ORF">GCM10008908_09810</name>
</gene>
<keyword evidence="1" id="KW-0812">Transmembrane</keyword>
<protein>
    <submittedName>
        <fullName evidence="2">Uncharacterized protein</fullName>
    </submittedName>
</protein>
<name>A0ABN1KK98_CLOSU</name>
<dbReference type="EMBL" id="BAAACI010000001">
    <property type="protein sequence ID" value="GAA0768897.1"/>
    <property type="molecule type" value="Genomic_DNA"/>
</dbReference>